<feature type="compositionally biased region" description="Basic and acidic residues" evidence="1">
    <location>
        <begin position="534"/>
        <end position="548"/>
    </location>
</feature>
<feature type="compositionally biased region" description="Low complexity" evidence="1">
    <location>
        <begin position="408"/>
        <end position="438"/>
    </location>
</feature>
<feature type="compositionally biased region" description="Low complexity" evidence="1">
    <location>
        <begin position="379"/>
        <end position="398"/>
    </location>
</feature>
<evidence type="ECO:0000313" key="4">
    <source>
        <dbReference type="Proteomes" id="UP000815325"/>
    </source>
</evidence>
<comment type="caution">
    <text evidence="3">The sequence shown here is derived from an EMBL/GenBank/DDBJ whole genome shotgun (WGS) entry which is preliminary data.</text>
</comment>
<feature type="compositionally biased region" description="Gly residues" evidence="1">
    <location>
        <begin position="491"/>
        <end position="501"/>
    </location>
</feature>
<feature type="compositionally biased region" description="Low complexity" evidence="1">
    <location>
        <begin position="623"/>
        <end position="677"/>
    </location>
</feature>
<gene>
    <name evidence="3" type="ORF">DUNSADRAFT_10501</name>
</gene>
<evidence type="ECO:0000256" key="2">
    <source>
        <dbReference type="SAM" id="Phobius"/>
    </source>
</evidence>
<keyword evidence="2" id="KW-0812">Transmembrane</keyword>
<sequence>MLEGLTSLLSWSVTWPFLSLAIWSCFVLKAGSWERLVRHQRRNVMLGVLACLLFACFLRMDPSFKGWGDVYYFCGTGRVRYCTCGYKWNMLGWLKGMLLWFFVLSSASGLRSLLLEVGLNGLLPGEEVVTREAVVSICWRLIPYWLNRWEQKWGAECSSMMFELPHFAMELLVILPCIQILCARMKVVVVPILCIPQPRNRMRGGRTREIRRRPIWQLLGGAPPRAEAPAAAVAALPGPAEGTGAQRPATGAAAAAAADAPAAAVAALPEAAGEAGSQRRATVAAAADAGADAPGAPLTPAAGPLAHPLSAREAVAEAVTEGIERAIAEAIAEDGPEAVAEAVGEYVARHRAEGASTDADAARVPGVPVALPAGPPSVSPAASVTGGTSAAENAGAAATPPPPPPSPSSTAAASAAGPPSQATGDSGAGAPRLAAPTTAPLPPPLPAGGLDGDGPAAAATAAAAPLAFNAPAQGGNSGGCGQNGRRQDGDAGSGEDSGGDGPAAAAPAASAPGTLNAPGPEGGAGGAAAAAVSAREDSNGHWFEEWRQQVDAANEGQGGMVNGAQWRAAIREQTGGGSRTGSGDAPAADGSRGEGMVDLAAGSVVRGMAEYGHPSSVEERVLQQQQERQQARQQQQQEPQQRQHQQDQQQQQQQHLQRGPEQEQPQQQQEQHQQQQQPRRRLTPRWSTTRRGSPFSRDDFAPDVLKGFWEFQPEQRKLMPRLR</sequence>
<dbReference type="EMBL" id="MU069821">
    <property type="protein sequence ID" value="KAF5833263.1"/>
    <property type="molecule type" value="Genomic_DNA"/>
</dbReference>
<reference evidence="3" key="1">
    <citation type="submission" date="2017-08" db="EMBL/GenBank/DDBJ databases">
        <authorList>
            <person name="Polle J.E."/>
            <person name="Barry K."/>
            <person name="Cushman J."/>
            <person name="Schmutz J."/>
            <person name="Tran D."/>
            <person name="Hathwaick L.T."/>
            <person name="Yim W.C."/>
            <person name="Jenkins J."/>
            <person name="Mckie-Krisberg Z.M."/>
            <person name="Prochnik S."/>
            <person name="Lindquist E."/>
            <person name="Dockter R.B."/>
            <person name="Adam C."/>
            <person name="Molina H."/>
            <person name="Bunkerborg J."/>
            <person name="Jin E."/>
            <person name="Buchheim M."/>
            <person name="Magnuson J."/>
        </authorList>
    </citation>
    <scope>NUCLEOTIDE SEQUENCE</scope>
    <source>
        <strain evidence="3">CCAP 19/18</strain>
    </source>
</reference>
<keyword evidence="2" id="KW-1133">Transmembrane helix</keyword>
<keyword evidence="4" id="KW-1185">Reference proteome</keyword>
<feature type="compositionally biased region" description="Low complexity" evidence="1">
    <location>
        <begin position="502"/>
        <end position="519"/>
    </location>
</feature>
<feature type="region of interest" description="Disordered" evidence="1">
    <location>
        <begin position="375"/>
        <end position="456"/>
    </location>
</feature>
<dbReference type="Proteomes" id="UP000815325">
    <property type="component" value="Unassembled WGS sequence"/>
</dbReference>
<feature type="region of interest" description="Disordered" evidence="1">
    <location>
        <begin position="286"/>
        <end position="305"/>
    </location>
</feature>
<keyword evidence="2" id="KW-0472">Membrane</keyword>
<feature type="region of interest" description="Disordered" evidence="1">
    <location>
        <begin position="474"/>
        <end position="702"/>
    </location>
</feature>
<protein>
    <submittedName>
        <fullName evidence="3">Uncharacterized protein</fullName>
    </submittedName>
</protein>
<feature type="transmembrane region" description="Helical" evidence="2">
    <location>
        <begin position="97"/>
        <end position="114"/>
    </location>
</feature>
<evidence type="ECO:0000256" key="1">
    <source>
        <dbReference type="SAM" id="MobiDB-lite"/>
    </source>
</evidence>
<feature type="transmembrane region" description="Helical" evidence="2">
    <location>
        <begin position="12"/>
        <end position="31"/>
    </location>
</feature>
<organism evidence="3 4">
    <name type="scientific">Dunaliella salina</name>
    <name type="common">Green alga</name>
    <name type="synonym">Protococcus salinus</name>
    <dbReference type="NCBI Taxonomy" id="3046"/>
    <lineage>
        <taxon>Eukaryota</taxon>
        <taxon>Viridiplantae</taxon>
        <taxon>Chlorophyta</taxon>
        <taxon>core chlorophytes</taxon>
        <taxon>Chlorophyceae</taxon>
        <taxon>CS clade</taxon>
        <taxon>Chlamydomonadales</taxon>
        <taxon>Dunaliellaceae</taxon>
        <taxon>Dunaliella</taxon>
    </lineage>
</organism>
<proteinExistence type="predicted"/>
<evidence type="ECO:0000313" key="3">
    <source>
        <dbReference type="EMBL" id="KAF5833263.1"/>
    </source>
</evidence>
<name>A0ABQ7GF79_DUNSA</name>
<accession>A0ABQ7GF79</accession>